<dbReference type="EMBL" id="BSDI01000038">
    <property type="protein sequence ID" value="GLI00903.1"/>
    <property type="molecule type" value="Genomic_DNA"/>
</dbReference>
<dbReference type="Pfam" id="PF03787">
    <property type="entry name" value="RAMPs"/>
    <property type="match status" value="2"/>
</dbReference>
<organism evidence="4 5">
    <name type="scientific">Phytohabitans aurantiacus</name>
    <dbReference type="NCBI Taxonomy" id="3016789"/>
    <lineage>
        <taxon>Bacteria</taxon>
        <taxon>Bacillati</taxon>
        <taxon>Actinomycetota</taxon>
        <taxon>Actinomycetes</taxon>
        <taxon>Micromonosporales</taxon>
        <taxon>Micromonosporaceae</taxon>
    </lineage>
</organism>
<proteinExistence type="predicted"/>
<evidence type="ECO:0000313" key="4">
    <source>
        <dbReference type="EMBL" id="GLI00903.1"/>
    </source>
</evidence>
<dbReference type="PANTHER" id="PTHR35579:SF6">
    <property type="entry name" value="DUF324 DOMAIN-CONTAINING PROTEIN"/>
    <property type="match status" value="1"/>
</dbReference>
<evidence type="ECO:0000256" key="2">
    <source>
        <dbReference type="ARBA" id="ARBA00093789"/>
    </source>
</evidence>
<evidence type="ECO:0000259" key="3">
    <source>
        <dbReference type="Pfam" id="PF03787"/>
    </source>
</evidence>
<sequence length="425" mass="45065">MVEIAVEPGWAVGTVPLGDPTLDRDVLVDLDGRPWVPGSSLAGSLRAHLCAHDAVAGTSLETTLMGSRPPKRRGDPVEASLLWLLGTRFEADSAQTPDDGEAVLETVGQTGIDRRRGAATAGSLRYSRTVGRGGVLTAYLRFDGELDGAHLAVLAGWQPAIGRDRTTGGGRARLRSLRHGTIDPSLAHDARTWLTHSGAALVAAVATTAVPVPDTGGRPWLLENLLIEDALLVGDPRPTGPATPRHRGGRPLVPGSAWKGLFRSRVEYILRSLYGDQAACRKPGGCPDCRTCVVFGHQKARGLLAFADSTIDTDWRPAAAVRTQVGIDRVTGGSRDGLLFETDPVTSGRLWLRIDALGSVDDWVQVAVWHVLRDLHDGLIGIGSRVTRGMGTLRLARPPQPVGPVIVPGLHTIADAEVAGQEAQT</sequence>
<evidence type="ECO:0000313" key="5">
    <source>
        <dbReference type="Proteomes" id="UP001144280"/>
    </source>
</evidence>
<comment type="caution">
    <text evidence="4">The sequence shown here is derived from an EMBL/GenBank/DDBJ whole genome shotgun (WGS) entry which is preliminary data.</text>
</comment>
<feature type="domain" description="CRISPR type III-associated protein" evidence="3">
    <location>
        <begin position="240"/>
        <end position="393"/>
    </location>
</feature>
<comment type="subunit">
    <text evidence="2">Part of the Csm effector complex that includes Cas10, Csm2, Csm3, Csm4 and Csm5.</text>
</comment>
<feature type="domain" description="CRISPR type III-associated protein" evidence="3">
    <location>
        <begin position="10"/>
        <end position="172"/>
    </location>
</feature>
<gene>
    <name evidence="4" type="ORF">Pa4123_61790</name>
</gene>
<evidence type="ECO:0000256" key="1">
    <source>
        <dbReference type="ARBA" id="ARBA00023118"/>
    </source>
</evidence>
<dbReference type="CDD" id="cd09726">
    <property type="entry name" value="RAMP_I_III"/>
    <property type="match status" value="1"/>
</dbReference>
<dbReference type="InterPro" id="IPR052216">
    <property type="entry name" value="CRISPR_Csm3_endoribonuclease"/>
</dbReference>
<dbReference type="PANTHER" id="PTHR35579">
    <property type="entry name" value="CRISPR SYSTEM CMS ENDORIBONUCLEASE CSM3"/>
    <property type="match status" value="1"/>
</dbReference>
<keyword evidence="5" id="KW-1185">Reference proteome</keyword>
<protein>
    <recommendedName>
        <fullName evidence="3">CRISPR type III-associated protein domain-containing protein</fullName>
    </recommendedName>
</protein>
<keyword evidence="1" id="KW-0051">Antiviral defense</keyword>
<accession>A0ABQ5R3W5</accession>
<dbReference type="InterPro" id="IPR005537">
    <property type="entry name" value="RAMP_III_fam"/>
</dbReference>
<name>A0ABQ5R3W5_9ACTN</name>
<reference evidence="4" key="1">
    <citation type="submission" date="2022-12" db="EMBL/GenBank/DDBJ databases">
        <title>New Phytohabitans aurantiacus sp. RD004123 nov., an actinomycete isolated from soil.</title>
        <authorList>
            <person name="Triningsih D.W."/>
            <person name="Harunari E."/>
            <person name="Igarashi Y."/>
        </authorList>
    </citation>
    <scope>NUCLEOTIDE SEQUENCE</scope>
    <source>
        <strain evidence="4">RD004123</strain>
    </source>
</reference>
<dbReference type="Proteomes" id="UP001144280">
    <property type="component" value="Unassembled WGS sequence"/>
</dbReference>